<dbReference type="AlphaFoldDB" id="A0A9P0JDC1"/>
<name>A0A9P0JDC1_9DIPT</name>
<evidence type="ECO:0000313" key="2">
    <source>
        <dbReference type="Proteomes" id="UP001153620"/>
    </source>
</evidence>
<dbReference type="EMBL" id="OU895880">
    <property type="protein sequence ID" value="CAH1735085.1"/>
    <property type="molecule type" value="Genomic_DNA"/>
</dbReference>
<reference evidence="1" key="1">
    <citation type="submission" date="2022-01" db="EMBL/GenBank/DDBJ databases">
        <authorList>
            <person name="King R."/>
        </authorList>
    </citation>
    <scope>NUCLEOTIDE SEQUENCE</scope>
</reference>
<organism evidence="1 2">
    <name type="scientific">Chironomus riparius</name>
    <dbReference type="NCBI Taxonomy" id="315576"/>
    <lineage>
        <taxon>Eukaryota</taxon>
        <taxon>Metazoa</taxon>
        <taxon>Ecdysozoa</taxon>
        <taxon>Arthropoda</taxon>
        <taxon>Hexapoda</taxon>
        <taxon>Insecta</taxon>
        <taxon>Pterygota</taxon>
        <taxon>Neoptera</taxon>
        <taxon>Endopterygota</taxon>
        <taxon>Diptera</taxon>
        <taxon>Nematocera</taxon>
        <taxon>Chironomoidea</taxon>
        <taxon>Chironomidae</taxon>
        <taxon>Chironominae</taxon>
        <taxon>Chironomus</taxon>
    </lineage>
</organism>
<reference evidence="1" key="2">
    <citation type="submission" date="2022-10" db="EMBL/GenBank/DDBJ databases">
        <authorList>
            <consortium name="ENA_rothamsted_submissions"/>
            <consortium name="culmorum"/>
            <person name="King R."/>
        </authorList>
    </citation>
    <scope>NUCLEOTIDE SEQUENCE</scope>
</reference>
<protein>
    <recommendedName>
        <fullName evidence="3">F-box domain-containing protein</fullName>
    </recommendedName>
</protein>
<gene>
    <name evidence="1" type="ORF">CHIRRI_LOCUS14367</name>
</gene>
<evidence type="ECO:0008006" key="3">
    <source>
        <dbReference type="Google" id="ProtNLM"/>
    </source>
</evidence>
<dbReference type="Proteomes" id="UP001153620">
    <property type="component" value="Chromosome 4"/>
</dbReference>
<keyword evidence="2" id="KW-1185">Reference proteome</keyword>
<accession>A0A9P0JDC1</accession>
<sequence>MKRLKDKAKNQHQVACQKTPNKFKTLPIDVLLYIFNFLTCPEDRMSLISTSRRTLTTFFDEIGIMRKMTTTFYKNDKVRRNFIRNYGRKLRNIEVKIDRRVIKFLKMMLPKIPNVEQLSLDVSEIDVKNYVKIQLRKRSISLPFLNKVEVFKPVDLKVITSFIEDSIKCVKYSTEICNLIDITEYLKNVQSFECGYPIAILPPNATPDLLTFNSITSIKISNVHCGSLKDLNLPNIKFIEIDKLGWTDFYLRGFFNSISNVEHFKINAISSSLDIPDIIGEVVRLPSLKTFSLQHIHKFSIYINVEEHKIVLSDYIRDNCEPILKALQSGYEWYQGE</sequence>
<evidence type="ECO:0000313" key="1">
    <source>
        <dbReference type="EMBL" id="CAH1735085.1"/>
    </source>
</evidence>
<dbReference type="Gene3D" id="3.80.10.10">
    <property type="entry name" value="Ribonuclease Inhibitor"/>
    <property type="match status" value="1"/>
</dbReference>
<proteinExistence type="predicted"/>
<dbReference type="InterPro" id="IPR032675">
    <property type="entry name" value="LRR_dom_sf"/>
</dbReference>